<keyword evidence="2" id="KW-1185">Reference proteome</keyword>
<sequence>MCPSLGMCECESVGRIYTVMLAGDTPRNPLLPPAPGCSALSSLITLVSTTPGSLPATCHPRSAKSCLSEADLQTAAAPDDTSLREKNILTAAGVCPRVQLIHAQSA</sequence>
<accession>A0AAD7WGD0</accession>
<name>A0AAD7WGD0_9TELE</name>
<comment type="caution">
    <text evidence="1">The sequence shown here is derived from an EMBL/GenBank/DDBJ whole genome shotgun (WGS) entry which is preliminary data.</text>
</comment>
<proteinExistence type="predicted"/>
<dbReference type="EMBL" id="JAINUG010000120">
    <property type="protein sequence ID" value="KAJ8394994.1"/>
    <property type="molecule type" value="Genomic_DNA"/>
</dbReference>
<gene>
    <name evidence="1" type="ORF">AAFF_G00039450</name>
</gene>
<protein>
    <submittedName>
        <fullName evidence="1">Uncharacterized protein</fullName>
    </submittedName>
</protein>
<dbReference type="Proteomes" id="UP001221898">
    <property type="component" value="Unassembled WGS sequence"/>
</dbReference>
<evidence type="ECO:0000313" key="1">
    <source>
        <dbReference type="EMBL" id="KAJ8394994.1"/>
    </source>
</evidence>
<reference evidence="1" key="1">
    <citation type="journal article" date="2023" name="Science">
        <title>Genome structures resolve the early diversification of teleost fishes.</title>
        <authorList>
            <person name="Parey E."/>
            <person name="Louis A."/>
            <person name="Montfort J."/>
            <person name="Bouchez O."/>
            <person name="Roques C."/>
            <person name="Iampietro C."/>
            <person name="Lluch J."/>
            <person name="Castinel A."/>
            <person name="Donnadieu C."/>
            <person name="Desvignes T."/>
            <person name="Floi Bucao C."/>
            <person name="Jouanno E."/>
            <person name="Wen M."/>
            <person name="Mejri S."/>
            <person name="Dirks R."/>
            <person name="Jansen H."/>
            <person name="Henkel C."/>
            <person name="Chen W.J."/>
            <person name="Zahm M."/>
            <person name="Cabau C."/>
            <person name="Klopp C."/>
            <person name="Thompson A.W."/>
            <person name="Robinson-Rechavi M."/>
            <person name="Braasch I."/>
            <person name="Lecointre G."/>
            <person name="Bobe J."/>
            <person name="Postlethwait J.H."/>
            <person name="Berthelot C."/>
            <person name="Roest Crollius H."/>
            <person name="Guiguen Y."/>
        </authorList>
    </citation>
    <scope>NUCLEOTIDE SEQUENCE</scope>
    <source>
        <strain evidence="1">NC1722</strain>
    </source>
</reference>
<dbReference type="AlphaFoldDB" id="A0AAD7WGD0"/>
<evidence type="ECO:0000313" key="2">
    <source>
        <dbReference type="Proteomes" id="UP001221898"/>
    </source>
</evidence>
<organism evidence="1 2">
    <name type="scientific">Aldrovandia affinis</name>
    <dbReference type="NCBI Taxonomy" id="143900"/>
    <lineage>
        <taxon>Eukaryota</taxon>
        <taxon>Metazoa</taxon>
        <taxon>Chordata</taxon>
        <taxon>Craniata</taxon>
        <taxon>Vertebrata</taxon>
        <taxon>Euteleostomi</taxon>
        <taxon>Actinopterygii</taxon>
        <taxon>Neopterygii</taxon>
        <taxon>Teleostei</taxon>
        <taxon>Notacanthiformes</taxon>
        <taxon>Halosauridae</taxon>
        <taxon>Aldrovandia</taxon>
    </lineage>
</organism>